<evidence type="ECO:0000256" key="5">
    <source>
        <dbReference type="ARBA" id="ARBA00022840"/>
    </source>
</evidence>
<dbReference type="Gene3D" id="1.10.510.10">
    <property type="entry name" value="Transferase(Phosphotransferase) domain 1"/>
    <property type="match status" value="1"/>
</dbReference>
<evidence type="ECO:0000313" key="7">
    <source>
        <dbReference type="EMBL" id="MDQ0157924.1"/>
    </source>
</evidence>
<keyword evidence="5" id="KW-0067">ATP-binding</keyword>
<dbReference type="InterPro" id="IPR011009">
    <property type="entry name" value="Kinase-like_dom_sf"/>
</dbReference>
<proteinExistence type="predicted"/>
<dbReference type="EC" id="2.7.11.1" evidence="1"/>
<comment type="caution">
    <text evidence="7">The sequence shown here is derived from an EMBL/GenBank/DDBJ whole genome shotgun (WGS) entry which is preliminary data.</text>
</comment>
<keyword evidence="7" id="KW-0723">Serine/threonine-protein kinase</keyword>
<feature type="domain" description="Protein kinase" evidence="6">
    <location>
        <begin position="127"/>
        <end position="385"/>
    </location>
</feature>
<dbReference type="Proteomes" id="UP001231362">
    <property type="component" value="Unassembled WGS sequence"/>
</dbReference>
<dbReference type="PANTHER" id="PTHR43289:SF6">
    <property type="entry name" value="SERINE_THREONINE-PROTEIN KINASE NEKL-3"/>
    <property type="match status" value="1"/>
</dbReference>
<protein>
    <recommendedName>
        <fullName evidence="1">non-specific serine/threonine protein kinase</fullName>
        <ecNumber evidence="1">2.7.11.1</ecNumber>
    </recommendedName>
</protein>
<evidence type="ECO:0000256" key="1">
    <source>
        <dbReference type="ARBA" id="ARBA00012513"/>
    </source>
</evidence>
<keyword evidence="3" id="KW-0547">Nucleotide-binding</keyword>
<dbReference type="GO" id="GO:0004674">
    <property type="term" value="F:protein serine/threonine kinase activity"/>
    <property type="evidence" value="ECO:0007669"/>
    <property type="project" value="UniProtKB-KW"/>
</dbReference>
<gene>
    <name evidence="7" type="ORF">J2S07_004297</name>
</gene>
<dbReference type="RefSeq" id="WP_307152361.1">
    <property type="nucleotide sequence ID" value="NZ_JAUSTU010000047.1"/>
</dbReference>
<keyword evidence="4 7" id="KW-0418">Kinase</keyword>
<evidence type="ECO:0000256" key="3">
    <source>
        <dbReference type="ARBA" id="ARBA00022741"/>
    </source>
</evidence>
<dbReference type="EMBL" id="JAUSTU010000047">
    <property type="protein sequence ID" value="MDQ0157924.1"/>
    <property type="molecule type" value="Genomic_DNA"/>
</dbReference>
<sequence length="500" mass="57845">MISDEDLRYISEVFIGDTGECYSYKAGGELVAFFNQYFGYNDIYQSGFPSRWFYVVERLKDLVKGNKLDAFFTLILSKRFIMRDNKVNEINAIELSQKALNLFNEQLQYDANQIIRKDGNYVLINEDEDLEQIGEGGFAKVYLRKSDNKVLKKLQDEYIANPGIRSRFKREYEITKSLQDISGVIKLYDFDENKMLYEMEKGEFTLFKYVKENKLSIEEKMKIALQVLRIMATIHGRNIIHRDLSPSNILFVNGEIKITDFGLGKNFEDIHSHQTLHTKAFGQFYYCSPEQMYALKDGDKKSDVFSLGKVINFIFTGNPDNERHEFGQVVNKATSQNSEDRYPSVIEMLHAMEKLNEIIKKSNLKEEAKHDIINGDLTTVAQQYIHNLDGEGLCSELIMNPSFKLVLINYMKLNNNNESFVINAVEENFKDSCLTFESYDPIASLASTILQEQFTFLTKEKAARILSHIAFSVNRFSAQRMVDRLIDRGVEPLIESVLQR</sequence>
<dbReference type="PROSITE" id="PS50011">
    <property type="entry name" value="PROTEIN_KINASE_DOM"/>
    <property type="match status" value="1"/>
</dbReference>
<dbReference type="Pfam" id="PF00069">
    <property type="entry name" value="Pkinase"/>
    <property type="match status" value="1"/>
</dbReference>
<dbReference type="CDD" id="cd14014">
    <property type="entry name" value="STKc_PknB_like"/>
    <property type="match status" value="1"/>
</dbReference>
<evidence type="ECO:0000259" key="6">
    <source>
        <dbReference type="PROSITE" id="PS50011"/>
    </source>
</evidence>
<evidence type="ECO:0000256" key="2">
    <source>
        <dbReference type="ARBA" id="ARBA00022679"/>
    </source>
</evidence>
<keyword evidence="8" id="KW-1185">Reference proteome</keyword>
<dbReference type="InterPro" id="IPR000719">
    <property type="entry name" value="Prot_kinase_dom"/>
</dbReference>
<name>A0ABT9VAH5_9BACL</name>
<evidence type="ECO:0000313" key="8">
    <source>
        <dbReference type="Proteomes" id="UP001231362"/>
    </source>
</evidence>
<dbReference type="PANTHER" id="PTHR43289">
    <property type="entry name" value="MITOGEN-ACTIVATED PROTEIN KINASE KINASE KINASE 20-RELATED"/>
    <property type="match status" value="1"/>
</dbReference>
<accession>A0ABT9VAH5</accession>
<dbReference type="InterPro" id="IPR008266">
    <property type="entry name" value="Tyr_kinase_AS"/>
</dbReference>
<dbReference type="SUPFAM" id="SSF56112">
    <property type="entry name" value="Protein kinase-like (PK-like)"/>
    <property type="match status" value="1"/>
</dbReference>
<dbReference type="PROSITE" id="PS00109">
    <property type="entry name" value="PROTEIN_KINASE_TYR"/>
    <property type="match status" value="1"/>
</dbReference>
<keyword evidence="2" id="KW-0808">Transferase</keyword>
<evidence type="ECO:0000256" key="4">
    <source>
        <dbReference type="ARBA" id="ARBA00022777"/>
    </source>
</evidence>
<reference evidence="7 8" key="1">
    <citation type="submission" date="2023-07" db="EMBL/GenBank/DDBJ databases">
        <title>Genomic Encyclopedia of Type Strains, Phase IV (KMG-IV): sequencing the most valuable type-strain genomes for metagenomic binning, comparative biology and taxonomic classification.</title>
        <authorList>
            <person name="Goeker M."/>
        </authorList>
    </citation>
    <scope>NUCLEOTIDE SEQUENCE [LARGE SCALE GENOMIC DNA]</scope>
    <source>
        <strain evidence="7 8">DSM 23948</strain>
    </source>
</reference>
<organism evidence="7 8">
    <name type="scientific">Anoxybacillus andreesenii</name>
    <dbReference type="NCBI Taxonomy" id="1325932"/>
    <lineage>
        <taxon>Bacteria</taxon>
        <taxon>Bacillati</taxon>
        <taxon>Bacillota</taxon>
        <taxon>Bacilli</taxon>
        <taxon>Bacillales</taxon>
        <taxon>Anoxybacillaceae</taxon>
        <taxon>Anoxybacillus</taxon>
    </lineage>
</organism>